<comment type="caution">
    <text evidence="2">The sequence shown here is derived from an EMBL/GenBank/DDBJ whole genome shotgun (WGS) entry which is preliminary data.</text>
</comment>
<gene>
    <name evidence="2" type="ORF">GCM10009416_47730</name>
</gene>
<evidence type="ECO:0000313" key="2">
    <source>
        <dbReference type="EMBL" id="GAA0604569.1"/>
    </source>
</evidence>
<reference evidence="2 3" key="1">
    <citation type="journal article" date="2019" name="Int. J. Syst. Evol. Microbiol.">
        <title>The Global Catalogue of Microorganisms (GCM) 10K type strain sequencing project: providing services to taxonomists for standard genome sequencing and annotation.</title>
        <authorList>
            <consortium name="The Broad Institute Genomics Platform"/>
            <consortium name="The Broad Institute Genome Sequencing Center for Infectious Disease"/>
            <person name="Wu L."/>
            <person name="Ma J."/>
        </authorList>
    </citation>
    <scope>NUCLEOTIDE SEQUENCE [LARGE SCALE GENOMIC DNA]</scope>
    <source>
        <strain evidence="2 3">JCM 9933</strain>
    </source>
</reference>
<protein>
    <submittedName>
        <fullName evidence="2">Uncharacterized protein</fullName>
    </submittedName>
</protein>
<evidence type="ECO:0000313" key="3">
    <source>
        <dbReference type="Proteomes" id="UP001501588"/>
    </source>
</evidence>
<proteinExistence type="predicted"/>
<name>A0ABN1G5R0_9PROT</name>
<evidence type="ECO:0000256" key="1">
    <source>
        <dbReference type="SAM" id="MobiDB-lite"/>
    </source>
</evidence>
<sequence length="63" mass="6343">MRGAPVGPSAPRACDGGMKGRHLAHRLRYGRGDRGAAPSAVDRAASASHAGAREWPPGPGGEA</sequence>
<dbReference type="EMBL" id="BAAAFZ010000095">
    <property type="protein sequence ID" value="GAA0604569.1"/>
    <property type="molecule type" value="Genomic_DNA"/>
</dbReference>
<dbReference type="Proteomes" id="UP001501588">
    <property type="component" value="Unassembled WGS sequence"/>
</dbReference>
<accession>A0ABN1G5R0</accession>
<feature type="region of interest" description="Disordered" evidence="1">
    <location>
        <begin position="31"/>
        <end position="63"/>
    </location>
</feature>
<organism evidence="2 3">
    <name type="scientific">Craurococcus roseus</name>
    <dbReference type="NCBI Taxonomy" id="77585"/>
    <lineage>
        <taxon>Bacteria</taxon>
        <taxon>Pseudomonadati</taxon>
        <taxon>Pseudomonadota</taxon>
        <taxon>Alphaproteobacteria</taxon>
        <taxon>Acetobacterales</taxon>
        <taxon>Acetobacteraceae</taxon>
        <taxon>Craurococcus</taxon>
    </lineage>
</organism>
<keyword evidence="3" id="KW-1185">Reference proteome</keyword>
<feature type="compositionally biased region" description="Low complexity" evidence="1">
    <location>
        <begin position="36"/>
        <end position="48"/>
    </location>
</feature>